<sequence length="86" mass="10091">MAFFFCFVPAEAGDDTLHLYPQRQTVRVGFYQMSGYHMMGRDGHRYGYGYDYLHLISRYTDWNYDYIGYNLAGWICSACWSGAKLT</sequence>
<organism evidence="1 2">
    <name type="scientific">Selenomonas ruminantium</name>
    <dbReference type="NCBI Taxonomy" id="971"/>
    <lineage>
        <taxon>Bacteria</taxon>
        <taxon>Bacillati</taxon>
        <taxon>Bacillota</taxon>
        <taxon>Negativicutes</taxon>
        <taxon>Selenomonadales</taxon>
        <taxon>Selenomonadaceae</taxon>
        <taxon>Selenomonas</taxon>
    </lineage>
</organism>
<proteinExistence type="predicted"/>
<dbReference type="RefSeq" id="WP_303668584.1">
    <property type="nucleotide sequence ID" value="NZ_SVCA01000002.1"/>
</dbReference>
<reference evidence="1" key="1">
    <citation type="submission" date="2019-04" db="EMBL/GenBank/DDBJ databases">
        <title>Evolution of Biomass-Degrading Anaerobic Consortia Revealed by Metagenomics.</title>
        <authorList>
            <person name="Peng X."/>
        </authorList>
    </citation>
    <scope>NUCLEOTIDE SEQUENCE</scope>
    <source>
        <strain evidence="1">SIG242</strain>
    </source>
</reference>
<name>A0A927WHC2_SELRU</name>
<evidence type="ECO:0000313" key="1">
    <source>
        <dbReference type="EMBL" id="MBE6084485.1"/>
    </source>
</evidence>
<evidence type="ECO:0000313" key="2">
    <source>
        <dbReference type="Proteomes" id="UP000772151"/>
    </source>
</evidence>
<protein>
    <submittedName>
        <fullName evidence="1">Uncharacterized protein</fullName>
    </submittedName>
</protein>
<accession>A0A927WHC2</accession>
<dbReference type="Gene3D" id="3.40.190.10">
    <property type="entry name" value="Periplasmic binding protein-like II"/>
    <property type="match status" value="1"/>
</dbReference>
<dbReference type="Proteomes" id="UP000772151">
    <property type="component" value="Unassembled WGS sequence"/>
</dbReference>
<comment type="caution">
    <text evidence="1">The sequence shown here is derived from an EMBL/GenBank/DDBJ whole genome shotgun (WGS) entry which is preliminary data.</text>
</comment>
<dbReference type="EMBL" id="SVCA01000002">
    <property type="protein sequence ID" value="MBE6084485.1"/>
    <property type="molecule type" value="Genomic_DNA"/>
</dbReference>
<dbReference type="AlphaFoldDB" id="A0A927WHC2"/>
<gene>
    <name evidence="1" type="ORF">E7203_03295</name>
</gene>